<keyword evidence="2" id="KW-1185">Reference proteome</keyword>
<organism evidence="1 2">
    <name type="scientific">Dioscorea zingiberensis</name>
    <dbReference type="NCBI Taxonomy" id="325984"/>
    <lineage>
        <taxon>Eukaryota</taxon>
        <taxon>Viridiplantae</taxon>
        <taxon>Streptophyta</taxon>
        <taxon>Embryophyta</taxon>
        <taxon>Tracheophyta</taxon>
        <taxon>Spermatophyta</taxon>
        <taxon>Magnoliopsida</taxon>
        <taxon>Liliopsida</taxon>
        <taxon>Dioscoreales</taxon>
        <taxon>Dioscoreaceae</taxon>
        <taxon>Dioscorea</taxon>
    </lineage>
</organism>
<evidence type="ECO:0000313" key="1">
    <source>
        <dbReference type="EMBL" id="KAJ0963659.1"/>
    </source>
</evidence>
<protein>
    <submittedName>
        <fullName evidence="1">Uncharacterized protein</fullName>
    </submittedName>
</protein>
<dbReference type="OrthoDB" id="1927690at2759"/>
<dbReference type="InterPro" id="IPR014710">
    <property type="entry name" value="RmlC-like_jellyroll"/>
</dbReference>
<dbReference type="Proteomes" id="UP001085076">
    <property type="component" value="Miscellaneous, Linkage group lg09"/>
</dbReference>
<evidence type="ECO:0000313" key="2">
    <source>
        <dbReference type="Proteomes" id="UP001085076"/>
    </source>
</evidence>
<accession>A0A9D5BZT0</accession>
<dbReference type="Gene3D" id="2.60.120.10">
    <property type="entry name" value="Jelly Rolls"/>
    <property type="match status" value="1"/>
</dbReference>
<dbReference type="AlphaFoldDB" id="A0A9D5BZT0"/>
<name>A0A9D5BZT0_9LILI</name>
<proteinExistence type="predicted"/>
<dbReference type="EMBL" id="JAGGNH010000009">
    <property type="protein sequence ID" value="KAJ0963659.1"/>
    <property type="molecule type" value="Genomic_DNA"/>
</dbReference>
<dbReference type="InterPro" id="IPR011051">
    <property type="entry name" value="RmlC_Cupin_sf"/>
</dbReference>
<reference evidence="1" key="1">
    <citation type="submission" date="2021-03" db="EMBL/GenBank/DDBJ databases">
        <authorList>
            <person name="Li Z."/>
            <person name="Yang C."/>
        </authorList>
    </citation>
    <scope>NUCLEOTIDE SEQUENCE</scope>
    <source>
        <strain evidence="1">Dzin_1.0</strain>
        <tissue evidence="1">Leaf</tissue>
    </source>
</reference>
<sequence length="130" mass="14724">MDILPLQYNSASFIEPAVVDHVLMIEVLENNLEPMNLEIFPADVYVDEIIRNAKSSRKKGNKDDKEKQKFYAVGGKDKGSFLGSFSKEVIETCFNVDNDEVLSLFEQESRELMVKAKRNVNGRLPLAKAL</sequence>
<comment type="caution">
    <text evidence="1">The sequence shown here is derived from an EMBL/GenBank/DDBJ whole genome shotgun (WGS) entry which is preliminary data.</text>
</comment>
<gene>
    <name evidence="1" type="ORF">J5N97_028781</name>
</gene>
<reference evidence="1" key="2">
    <citation type="journal article" date="2022" name="Hortic Res">
        <title>The genome of Dioscorea zingiberensis sheds light on the biosynthesis, origin and evolution of the medicinally important diosgenin saponins.</title>
        <authorList>
            <person name="Li Y."/>
            <person name="Tan C."/>
            <person name="Li Z."/>
            <person name="Guo J."/>
            <person name="Li S."/>
            <person name="Chen X."/>
            <person name="Wang C."/>
            <person name="Dai X."/>
            <person name="Yang H."/>
            <person name="Song W."/>
            <person name="Hou L."/>
            <person name="Xu J."/>
            <person name="Tong Z."/>
            <person name="Xu A."/>
            <person name="Yuan X."/>
            <person name="Wang W."/>
            <person name="Yang Q."/>
            <person name="Chen L."/>
            <person name="Sun Z."/>
            <person name="Wang K."/>
            <person name="Pan B."/>
            <person name="Chen J."/>
            <person name="Bao Y."/>
            <person name="Liu F."/>
            <person name="Qi X."/>
            <person name="Gang D.R."/>
            <person name="Wen J."/>
            <person name="Li J."/>
        </authorList>
    </citation>
    <scope>NUCLEOTIDE SEQUENCE</scope>
    <source>
        <strain evidence="1">Dzin_1.0</strain>
    </source>
</reference>
<dbReference type="SUPFAM" id="SSF51182">
    <property type="entry name" value="RmlC-like cupins"/>
    <property type="match status" value="1"/>
</dbReference>